<feature type="coiled-coil region" evidence="1">
    <location>
        <begin position="412"/>
        <end position="439"/>
    </location>
</feature>
<feature type="transmembrane region" description="Helical" evidence="3">
    <location>
        <begin position="577"/>
        <end position="602"/>
    </location>
</feature>
<evidence type="ECO:0008006" key="7">
    <source>
        <dbReference type="Google" id="ProtNLM"/>
    </source>
</evidence>
<dbReference type="EMBL" id="AMQN01007984">
    <property type="status" value="NOT_ANNOTATED_CDS"/>
    <property type="molecule type" value="Genomic_DNA"/>
</dbReference>
<sequence length="648" mass="73654">MADEAVPVHQALIESTAIQLRQERRDIVRYQASKVTPCDGSAPELVRAWLRDVQALLVHLNDVAMLHEFMLSTSSGSFRNEIQALIEQHHPGQAMTWERMHDHLLAAFVSPDHVEYQKTLLRQVQQLPGEGILAYNRRFRTAAQEAFPAPQTPDQHREMVKLYGRGLSRASDAHKLVAENWPPTIEAAFQRMLTRETGGERFRHLERVEEPMEVAATTPARVSETNQKHPQPLPSPHQANYIMPSADTGSAMVATLLHQVFTLYVFTVFVSPMTSLNITAVPSGIVITDRQELYSARSDVEVFVTIRDNRESKFIQDVNELCYKLRLQLTQTNVSSSTIDVLRHRLAILEERVHLQHHRPRRGLIDIIGNVAHVLFGTARDADVTALGNAVQKLGGATQGVIETQDRSLAIVNKMSTEYNKLQKHVNNINRNLQMHTEALQHITDAMQQFEIVNRMSHVLSLIESQLYYYFNSVERLHDARVTSTMGKVTEDVIAPAFLQEVLNSVRNHRQLPLYWYYQALHVDYIFEYDDQLICKVHIPILDDEMHPHASQLQLETIQTIEPLKDETSPFAFSNDAWQWTIILSIVAFLITLCLLILCSYFKYRGWLSTESSSSSEPNGESEGMITPNGPHGSPLNRILNVNTYAEA</sequence>
<keyword evidence="6" id="KW-1185">Reference proteome</keyword>
<name>R7UFY6_CAPTE</name>
<proteinExistence type="predicted"/>
<reference evidence="6" key="1">
    <citation type="submission" date="2012-12" db="EMBL/GenBank/DDBJ databases">
        <authorList>
            <person name="Hellsten U."/>
            <person name="Grimwood J."/>
            <person name="Chapman J.A."/>
            <person name="Shapiro H."/>
            <person name="Aerts A."/>
            <person name="Otillar R.P."/>
            <person name="Terry A.Y."/>
            <person name="Boore J.L."/>
            <person name="Simakov O."/>
            <person name="Marletaz F."/>
            <person name="Cho S.-J."/>
            <person name="Edsinger-Gonzales E."/>
            <person name="Havlak P."/>
            <person name="Kuo D.-H."/>
            <person name="Larsson T."/>
            <person name="Lv J."/>
            <person name="Arendt D."/>
            <person name="Savage R."/>
            <person name="Osoegawa K."/>
            <person name="de Jong P."/>
            <person name="Lindberg D.R."/>
            <person name="Seaver E.C."/>
            <person name="Weisblat D.A."/>
            <person name="Putnam N.H."/>
            <person name="Grigoriev I.V."/>
            <person name="Rokhsar D.S."/>
        </authorList>
    </citation>
    <scope>NUCLEOTIDE SEQUENCE</scope>
    <source>
        <strain evidence="6">I ESC-2004</strain>
    </source>
</reference>
<evidence type="ECO:0000313" key="5">
    <source>
        <dbReference type="EnsemblMetazoa" id="CapteP200441"/>
    </source>
</evidence>
<keyword evidence="1" id="KW-0175">Coiled coil</keyword>
<protein>
    <recommendedName>
        <fullName evidence="7">Retrotransposon gag domain-containing protein</fullName>
    </recommendedName>
</protein>
<dbReference type="EMBL" id="AMQN01007983">
    <property type="status" value="NOT_ANNOTATED_CDS"/>
    <property type="molecule type" value="Genomic_DNA"/>
</dbReference>
<feature type="region of interest" description="Disordered" evidence="2">
    <location>
        <begin position="612"/>
        <end position="637"/>
    </location>
</feature>
<feature type="compositionally biased region" description="Low complexity" evidence="2">
    <location>
        <begin position="612"/>
        <end position="623"/>
    </location>
</feature>
<evidence type="ECO:0000313" key="6">
    <source>
        <dbReference type="Proteomes" id="UP000014760"/>
    </source>
</evidence>
<accession>R7UFY6</accession>
<gene>
    <name evidence="4" type="ORF">CAPTEDRAFT_200441</name>
</gene>
<evidence type="ECO:0000256" key="3">
    <source>
        <dbReference type="SAM" id="Phobius"/>
    </source>
</evidence>
<dbReference type="HOGENOM" id="CLU_422892_0_0_1"/>
<feature type="region of interest" description="Disordered" evidence="2">
    <location>
        <begin position="215"/>
        <end position="237"/>
    </location>
</feature>
<dbReference type="OrthoDB" id="8061707at2759"/>
<dbReference type="EnsemblMetazoa" id="CapteT200441">
    <property type="protein sequence ID" value="CapteP200441"/>
    <property type="gene ID" value="CapteG200441"/>
</dbReference>
<reference evidence="5" key="3">
    <citation type="submission" date="2015-06" db="UniProtKB">
        <authorList>
            <consortium name="EnsemblMetazoa"/>
        </authorList>
    </citation>
    <scope>IDENTIFICATION</scope>
</reference>
<reference evidence="4 6" key="2">
    <citation type="journal article" date="2013" name="Nature">
        <title>Insights into bilaterian evolution from three spiralian genomes.</title>
        <authorList>
            <person name="Simakov O."/>
            <person name="Marletaz F."/>
            <person name="Cho S.J."/>
            <person name="Edsinger-Gonzales E."/>
            <person name="Havlak P."/>
            <person name="Hellsten U."/>
            <person name="Kuo D.H."/>
            <person name="Larsson T."/>
            <person name="Lv J."/>
            <person name="Arendt D."/>
            <person name="Savage R."/>
            <person name="Osoegawa K."/>
            <person name="de Jong P."/>
            <person name="Grimwood J."/>
            <person name="Chapman J.A."/>
            <person name="Shapiro H."/>
            <person name="Aerts A."/>
            <person name="Otillar R.P."/>
            <person name="Terry A.Y."/>
            <person name="Boore J.L."/>
            <person name="Grigoriev I.V."/>
            <person name="Lindberg D.R."/>
            <person name="Seaver E.C."/>
            <person name="Weisblat D.A."/>
            <person name="Putnam N.H."/>
            <person name="Rokhsar D.S."/>
        </authorList>
    </citation>
    <scope>NUCLEOTIDE SEQUENCE</scope>
    <source>
        <strain evidence="4 6">I ESC-2004</strain>
    </source>
</reference>
<keyword evidence="3" id="KW-1133">Transmembrane helix</keyword>
<evidence type="ECO:0000256" key="1">
    <source>
        <dbReference type="SAM" id="Coils"/>
    </source>
</evidence>
<dbReference type="Proteomes" id="UP000014760">
    <property type="component" value="Unassembled WGS sequence"/>
</dbReference>
<keyword evidence="3" id="KW-0472">Membrane</keyword>
<evidence type="ECO:0000313" key="4">
    <source>
        <dbReference type="EMBL" id="ELU05008.1"/>
    </source>
</evidence>
<dbReference type="AlphaFoldDB" id="R7UFY6"/>
<keyword evidence="3" id="KW-0812">Transmembrane</keyword>
<evidence type="ECO:0000256" key="2">
    <source>
        <dbReference type="SAM" id="MobiDB-lite"/>
    </source>
</evidence>
<organism evidence="4">
    <name type="scientific">Capitella teleta</name>
    <name type="common">Polychaete worm</name>
    <dbReference type="NCBI Taxonomy" id="283909"/>
    <lineage>
        <taxon>Eukaryota</taxon>
        <taxon>Metazoa</taxon>
        <taxon>Spiralia</taxon>
        <taxon>Lophotrochozoa</taxon>
        <taxon>Annelida</taxon>
        <taxon>Polychaeta</taxon>
        <taxon>Sedentaria</taxon>
        <taxon>Scolecida</taxon>
        <taxon>Capitellidae</taxon>
        <taxon>Capitella</taxon>
    </lineage>
</organism>
<dbReference type="EMBL" id="KB301890">
    <property type="protein sequence ID" value="ELU05008.1"/>
    <property type="molecule type" value="Genomic_DNA"/>
</dbReference>